<dbReference type="Gene3D" id="1.10.260.40">
    <property type="entry name" value="lambda repressor-like DNA-binding domains"/>
    <property type="match status" value="1"/>
</dbReference>
<dbReference type="InterPro" id="IPR001387">
    <property type="entry name" value="Cro/C1-type_HTH"/>
</dbReference>
<dbReference type="EMBL" id="CAFBMR010000023">
    <property type="protein sequence ID" value="CAB4911108.1"/>
    <property type="molecule type" value="Genomic_DNA"/>
</dbReference>
<evidence type="ECO:0000259" key="1">
    <source>
        <dbReference type="PROSITE" id="PS50943"/>
    </source>
</evidence>
<organism evidence="2">
    <name type="scientific">freshwater metagenome</name>
    <dbReference type="NCBI Taxonomy" id="449393"/>
    <lineage>
        <taxon>unclassified sequences</taxon>
        <taxon>metagenomes</taxon>
        <taxon>ecological metagenomes</taxon>
    </lineage>
</organism>
<feature type="domain" description="HTH cro/C1-type" evidence="1">
    <location>
        <begin position="17"/>
        <end position="71"/>
    </location>
</feature>
<gene>
    <name evidence="2" type="ORF">UFOPK3610_00802</name>
</gene>
<dbReference type="SUPFAM" id="SSF47413">
    <property type="entry name" value="lambda repressor-like DNA-binding domains"/>
    <property type="match status" value="1"/>
</dbReference>
<dbReference type="GO" id="GO:0003677">
    <property type="term" value="F:DNA binding"/>
    <property type="evidence" value="ECO:0007669"/>
    <property type="project" value="InterPro"/>
</dbReference>
<sequence>MPRSQGTPQQEALCAVLRATRLDRKLTQVELAERLDRPQSFVSKYECGERRLDLVELGEVCDALEVALRDLIADYESRL</sequence>
<dbReference type="AlphaFoldDB" id="A0A6J7GWD6"/>
<dbReference type="InterPro" id="IPR010982">
    <property type="entry name" value="Lambda_DNA-bd_dom_sf"/>
</dbReference>
<proteinExistence type="predicted"/>
<dbReference type="PROSITE" id="PS50943">
    <property type="entry name" value="HTH_CROC1"/>
    <property type="match status" value="1"/>
</dbReference>
<name>A0A6J7GWD6_9ZZZZ</name>
<reference evidence="2" key="1">
    <citation type="submission" date="2020-05" db="EMBL/GenBank/DDBJ databases">
        <authorList>
            <person name="Chiriac C."/>
            <person name="Salcher M."/>
            <person name="Ghai R."/>
            <person name="Kavagutti S V."/>
        </authorList>
    </citation>
    <scope>NUCLEOTIDE SEQUENCE</scope>
</reference>
<dbReference type="CDD" id="cd00093">
    <property type="entry name" value="HTH_XRE"/>
    <property type="match status" value="1"/>
</dbReference>
<evidence type="ECO:0000313" key="2">
    <source>
        <dbReference type="EMBL" id="CAB4911108.1"/>
    </source>
</evidence>
<protein>
    <submittedName>
        <fullName evidence="2">Unannotated protein</fullName>
    </submittedName>
</protein>
<dbReference type="Pfam" id="PF13560">
    <property type="entry name" value="HTH_31"/>
    <property type="match status" value="1"/>
</dbReference>
<accession>A0A6J7GWD6</accession>
<dbReference type="SMART" id="SM00530">
    <property type="entry name" value="HTH_XRE"/>
    <property type="match status" value="1"/>
</dbReference>